<proteinExistence type="inferred from homology"/>
<dbReference type="GO" id="GO:0003712">
    <property type="term" value="F:transcription coregulator activity"/>
    <property type="evidence" value="ECO:0007669"/>
    <property type="project" value="InterPro"/>
</dbReference>
<comment type="caution">
    <text evidence="3">The sequence shown here is derived from an EMBL/GenBank/DDBJ whole genome shotgun (WGS) entry which is preliminary data.</text>
</comment>
<keyword evidence="1" id="KW-0804">Transcription</keyword>
<gene>
    <name evidence="1" type="primary">MED8</name>
    <name evidence="3" type="ORF">EMPS_02941</name>
</gene>
<feature type="compositionally biased region" description="Acidic residues" evidence="2">
    <location>
        <begin position="386"/>
        <end position="403"/>
    </location>
</feature>
<reference evidence="3" key="1">
    <citation type="submission" date="2021-11" db="EMBL/GenBank/DDBJ databases">
        <authorList>
            <person name="Herlambang A."/>
            <person name="Guo Y."/>
            <person name="Takashima Y."/>
            <person name="Nishizawa T."/>
        </authorList>
    </citation>
    <scope>NUCLEOTIDE SEQUENCE</scope>
    <source>
        <strain evidence="3">E1425</strain>
    </source>
</reference>
<comment type="subunit">
    <text evidence="1">Component of the Mediator complex.</text>
</comment>
<keyword evidence="4" id="KW-1185">Reference proteome</keyword>
<dbReference type="InterPro" id="IPR019364">
    <property type="entry name" value="Mediatior_Med8_fun/met"/>
</dbReference>
<dbReference type="Gene3D" id="1.20.58.1710">
    <property type="match status" value="1"/>
</dbReference>
<evidence type="ECO:0000313" key="3">
    <source>
        <dbReference type="EMBL" id="GJJ70592.1"/>
    </source>
</evidence>
<dbReference type="AlphaFoldDB" id="A0A9P3H6F5"/>
<protein>
    <recommendedName>
        <fullName evidence="1">Mediator of RNA polymerase II transcription subunit 8</fullName>
    </recommendedName>
    <alternativeName>
        <fullName evidence="1">Mediator complex subunit 8</fullName>
    </alternativeName>
</protein>
<evidence type="ECO:0000256" key="1">
    <source>
        <dbReference type="RuleBase" id="RU364144"/>
    </source>
</evidence>
<feature type="compositionally biased region" description="Acidic residues" evidence="2">
    <location>
        <begin position="346"/>
        <end position="360"/>
    </location>
</feature>
<reference evidence="3" key="2">
    <citation type="journal article" date="2022" name="Microbiol. Resour. Announc.">
        <title>Whole-Genome Sequence of Entomortierella parvispora E1425, a Mucoromycotan Fungus Associated with Burkholderiaceae-Related Endosymbiotic Bacteria.</title>
        <authorList>
            <person name="Herlambang A."/>
            <person name="Guo Y."/>
            <person name="Takashima Y."/>
            <person name="Narisawa K."/>
            <person name="Ohta H."/>
            <person name="Nishizawa T."/>
        </authorList>
    </citation>
    <scope>NUCLEOTIDE SEQUENCE</scope>
    <source>
        <strain evidence="3">E1425</strain>
    </source>
</reference>
<name>A0A9P3H6F5_9FUNG</name>
<comment type="function">
    <text evidence="1">Component of the Mediator complex, a coactivator involved in the regulated transcription of nearly all RNA polymerase II-dependent genes. Mediator functions as a bridge to convey information from gene-specific regulatory proteins to the basal RNA polymerase II transcription machinery. Mediator is recruited to promoters by direct interactions with regulatory proteins and serves as a scaffold for the assembly of a functional preinitiation complex with RNA polymerase II and the general transcription factors.</text>
</comment>
<keyword evidence="1" id="KW-0805">Transcription regulation</keyword>
<evidence type="ECO:0000256" key="2">
    <source>
        <dbReference type="SAM" id="MobiDB-lite"/>
    </source>
</evidence>
<dbReference type="OrthoDB" id="5568181at2759"/>
<comment type="similarity">
    <text evidence="1">Belongs to the Mediator complex subunit 8 family.</text>
</comment>
<organism evidence="3 4">
    <name type="scientific">Entomortierella parvispora</name>
    <dbReference type="NCBI Taxonomy" id="205924"/>
    <lineage>
        <taxon>Eukaryota</taxon>
        <taxon>Fungi</taxon>
        <taxon>Fungi incertae sedis</taxon>
        <taxon>Mucoromycota</taxon>
        <taxon>Mortierellomycotina</taxon>
        <taxon>Mortierellomycetes</taxon>
        <taxon>Mortierellales</taxon>
        <taxon>Mortierellaceae</taxon>
        <taxon>Entomortierella</taxon>
    </lineage>
</organism>
<accession>A0A9P3H6F5</accession>
<dbReference type="Proteomes" id="UP000827284">
    <property type="component" value="Unassembled WGS sequence"/>
</dbReference>
<feature type="compositionally biased region" description="Acidic residues" evidence="2">
    <location>
        <begin position="302"/>
        <end position="316"/>
    </location>
</feature>
<dbReference type="EMBL" id="BQFW01000004">
    <property type="protein sequence ID" value="GJJ70592.1"/>
    <property type="molecule type" value="Genomic_DNA"/>
</dbReference>
<feature type="region of interest" description="Disordered" evidence="2">
    <location>
        <begin position="282"/>
        <end position="316"/>
    </location>
</feature>
<dbReference type="GO" id="GO:0006357">
    <property type="term" value="P:regulation of transcription by RNA polymerase II"/>
    <property type="evidence" value="ECO:0007669"/>
    <property type="project" value="InterPro"/>
</dbReference>
<feature type="region of interest" description="Disordered" evidence="2">
    <location>
        <begin position="108"/>
        <end position="137"/>
    </location>
</feature>
<feature type="region of interest" description="Disordered" evidence="2">
    <location>
        <begin position="171"/>
        <end position="193"/>
    </location>
</feature>
<dbReference type="GO" id="GO:0016592">
    <property type="term" value="C:mediator complex"/>
    <property type="evidence" value="ECO:0007669"/>
    <property type="project" value="InterPro"/>
</dbReference>
<dbReference type="Pfam" id="PF10232">
    <property type="entry name" value="Med8"/>
    <property type="match status" value="1"/>
</dbReference>
<keyword evidence="1" id="KW-0539">Nucleus</keyword>
<keyword evidence="1" id="KW-0010">Activator</keyword>
<sequence length="403" mass="45441">MNVFPQSEINIEALENVKTRLFQLQESILFFLRSINPETTPSTVSWTELHSKFNVLIAKYVHLTNILNDPHSSLLQSYTVFPNETPATDQQVQNLSVLLRTKLFPELETEDEERTREGGMMLPEALKNQPQPSSVSDEKKVSVALKLKIAMHDALCKEVDDFFEHERDSVHTRARYESDDEGGSETSLSLGRMRGATKNDDALKVDDFSKLSQIRYMSDWGGALRDIEGQDSMVAATALLPSASAINDLYRDDPGQQNDADYIEEQERELVYFDELRRRLQAQPELDDSAENHTNSYMGESMDMENDGYDSVLEDDYNGDELELPLVTAGAMESTEHSDLVRGNLEENEGDDEDEDDGEFMEVSTTPSHNQPDQSSPLTASHETLEGEDSYGDSGEEDMEEVL</sequence>
<comment type="subcellular location">
    <subcellularLocation>
        <location evidence="1">Nucleus</location>
    </subcellularLocation>
</comment>
<feature type="region of interest" description="Disordered" evidence="2">
    <location>
        <begin position="331"/>
        <end position="403"/>
    </location>
</feature>
<evidence type="ECO:0000313" key="4">
    <source>
        <dbReference type="Proteomes" id="UP000827284"/>
    </source>
</evidence>
<feature type="compositionally biased region" description="Polar residues" evidence="2">
    <location>
        <begin position="363"/>
        <end position="382"/>
    </location>
</feature>